<dbReference type="OrthoDB" id="9902854at2"/>
<evidence type="ECO:0000313" key="2">
    <source>
        <dbReference type="EMBL" id="PTM59600.1"/>
    </source>
</evidence>
<feature type="transmembrane region" description="Helical" evidence="1">
    <location>
        <begin position="59"/>
        <end position="77"/>
    </location>
</feature>
<sequence>MYGEGVWILLALYCVIGVIYWKKQGEPTLFAAMEEEEDPEVEKLREQAKILARTRGERFVYMVLAIGFVLLWPLFLYQDVQAKIRELVKK</sequence>
<gene>
    <name evidence="2" type="ORF">C8J48_2228</name>
</gene>
<evidence type="ECO:0000313" key="3">
    <source>
        <dbReference type="Proteomes" id="UP000241639"/>
    </source>
</evidence>
<keyword evidence="1" id="KW-0472">Membrane</keyword>
<reference evidence="2 3" key="1">
    <citation type="submission" date="2018-04" db="EMBL/GenBank/DDBJ databases">
        <title>Genomic Encyclopedia of Archaeal and Bacterial Type Strains, Phase II (KMG-II): from individual species to whole genera.</title>
        <authorList>
            <person name="Goeker M."/>
        </authorList>
    </citation>
    <scope>NUCLEOTIDE SEQUENCE [LARGE SCALE GENOMIC DNA]</scope>
    <source>
        <strain evidence="2 3">DSM 45169</strain>
    </source>
</reference>
<dbReference type="AlphaFoldDB" id="A0A2T4ZCH8"/>
<feature type="transmembrane region" description="Helical" evidence="1">
    <location>
        <begin position="6"/>
        <end position="21"/>
    </location>
</feature>
<organism evidence="2 3">
    <name type="scientific">Desmospora activa DSM 45169</name>
    <dbReference type="NCBI Taxonomy" id="1121389"/>
    <lineage>
        <taxon>Bacteria</taxon>
        <taxon>Bacillati</taxon>
        <taxon>Bacillota</taxon>
        <taxon>Bacilli</taxon>
        <taxon>Bacillales</taxon>
        <taxon>Thermoactinomycetaceae</taxon>
        <taxon>Desmospora</taxon>
    </lineage>
</organism>
<keyword evidence="3" id="KW-1185">Reference proteome</keyword>
<dbReference type="RefSeq" id="WP_107726710.1">
    <property type="nucleotide sequence ID" value="NZ_PZZP01000001.1"/>
</dbReference>
<name>A0A2T4ZCH8_9BACL</name>
<accession>A0A2T4ZCH8</accession>
<keyword evidence="1" id="KW-1133">Transmembrane helix</keyword>
<evidence type="ECO:0000256" key="1">
    <source>
        <dbReference type="SAM" id="Phobius"/>
    </source>
</evidence>
<protein>
    <submittedName>
        <fullName evidence="2">Uncharacterized protein</fullName>
    </submittedName>
</protein>
<keyword evidence="1" id="KW-0812">Transmembrane</keyword>
<dbReference type="Proteomes" id="UP000241639">
    <property type="component" value="Unassembled WGS sequence"/>
</dbReference>
<comment type="caution">
    <text evidence="2">The sequence shown here is derived from an EMBL/GenBank/DDBJ whole genome shotgun (WGS) entry which is preliminary data.</text>
</comment>
<proteinExistence type="predicted"/>
<dbReference type="EMBL" id="PZZP01000001">
    <property type="protein sequence ID" value="PTM59600.1"/>
    <property type="molecule type" value="Genomic_DNA"/>
</dbReference>